<comment type="caution">
    <text evidence="5">The sequence shown here is derived from an EMBL/GenBank/DDBJ whole genome shotgun (WGS) entry which is preliminary data.</text>
</comment>
<dbReference type="InterPro" id="IPR000086">
    <property type="entry name" value="NUDIX_hydrolase_dom"/>
</dbReference>
<evidence type="ECO:0000256" key="2">
    <source>
        <dbReference type="ARBA" id="ARBA00022801"/>
    </source>
</evidence>
<organism evidence="5 6">
    <name type="scientific">Halomonas kalidii</name>
    <dbReference type="NCBI Taxonomy" id="3043293"/>
    <lineage>
        <taxon>Bacteria</taxon>
        <taxon>Pseudomonadati</taxon>
        <taxon>Pseudomonadota</taxon>
        <taxon>Gammaproteobacteria</taxon>
        <taxon>Oceanospirillales</taxon>
        <taxon>Halomonadaceae</taxon>
        <taxon>Halomonas</taxon>
    </lineage>
</organism>
<feature type="domain" description="Nudix hydrolase" evidence="4">
    <location>
        <begin position="10"/>
        <end position="146"/>
    </location>
</feature>
<proteinExistence type="inferred from homology"/>
<dbReference type="CDD" id="cd04673">
    <property type="entry name" value="NUDIX_ADPRase"/>
    <property type="match status" value="1"/>
</dbReference>
<evidence type="ECO:0000256" key="1">
    <source>
        <dbReference type="ARBA" id="ARBA00001946"/>
    </source>
</evidence>
<gene>
    <name evidence="5" type="ORF">QLQ84_03800</name>
</gene>
<dbReference type="InterPro" id="IPR020084">
    <property type="entry name" value="NUDIX_hydrolase_CS"/>
</dbReference>
<dbReference type="PANTHER" id="PTHR43736:SF1">
    <property type="entry name" value="DIHYDRONEOPTERIN TRIPHOSPHATE DIPHOSPHATASE"/>
    <property type="match status" value="1"/>
</dbReference>
<evidence type="ECO:0000313" key="5">
    <source>
        <dbReference type="EMBL" id="MDI5932904.1"/>
    </source>
</evidence>
<accession>A0ABT6VG04</accession>
<dbReference type="SUPFAM" id="SSF55811">
    <property type="entry name" value="Nudix"/>
    <property type="match status" value="1"/>
</dbReference>
<comment type="cofactor">
    <cofactor evidence="1">
        <name>Mg(2+)</name>
        <dbReference type="ChEBI" id="CHEBI:18420"/>
    </cofactor>
</comment>
<dbReference type="Pfam" id="PF00293">
    <property type="entry name" value="NUDIX"/>
    <property type="match status" value="1"/>
</dbReference>
<evidence type="ECO:0000259" key="4">
    <source>
        <dbReference type="PROSITE" id="PS51462"/>
    </source>
</evidence>
<evidence type="ECO:0000313" key="6">
    <source>
        <dbReference type="Proteomes" id="UP001244242"/>
    </source>
</evidence>
<dbReference type="PANTHER" id="PTHR43736">
    <property type="entry name" value="ADP-RIBOSE PYROPHOSPHATASE"/>
    <property type="match status" value="1"/>
</dbReference>
<dbReference type="RefSeq" id="WP_282720436.1">
    <property type="nucleotide sequence ID" value="NZ_JASCQO010000018.1"/>
</dbReference>
<dbReference type="Proteomes" id="UP001244242">
    <property type="component" value="Unassembled WGS sequence"/>
</dbReference>
<sequence length="151" mass="16283">MNHAPAVFSRPVAAVSAALVSEGRLLMVRRRHPPNAGRLALPGGKIEAGESLGDAAVRELLEETGLHATPCEVLTAVDVLDHDDRGRLQTHYVVVVIRMAGQWGVEAAADDASELYWMDMAALEAAGDDVCLTAAEVARRVLRKEQGRNHR</sequence>
<dbReference type="InterPro" id="IPR015797">
    <property type="entry name" value="NUDIX_hydrolase-like_dom_sf"/>
</dbReference>
<reference evidence="5 6" key="1">
    <citation type="submission" date="2023-04" db="EMBL/GenBank/DDBJ databases">
        <title>Halomonas strains isolated from rhizosphere soil.</title>
        <authorList>
            <person name="Xu L."/>
            <person name="Sun J.-Q."/>
        </authorList>
    </citation>
    <scope>NUCLEOTIDE SEQUENCE [LARGE SCALE GENOMIC DNA]</scope>
    <source>
        <strain evidence="5 6">LN1S58</strain>
    </source>
</reference>
<keyword evidence="6" id="KW-1185">Reference proteome</keyword>
<dbReference type="PROSITE" id="PS51462">
    <property type="entry name" value="NUDIX"/>
    <property type="match status" value="1"/>
</dbReference>
<comment type="similarity">
    <text evidence="3">Belongs to the Nudix hydrolase family.</text>
</comment>
<dbReference type="PRINTS" id="PR00502">
    <property type="entry name" value="NUDIXFAMILY"/>
</dbReference>
<keyword evidence="2 3" id="KW-0378">Hydrolase</keyword>
<protein>
    <submittedName>
        <fullName evidence="5">NUDIX domain-containing protein</fullName>
    </submittedName>
</protein>
<dbReference type="Gene3D" id="3.90.79.10">
    <property type="entry name" value="Nucleoside Triphosphate Pyrophosphohydrolase"/>
    <property type="match status" value="1"/>
</dbReference>
<name>A0ABT6VG04_9GAMM</name>
<dbReference type="InterPro" id="IPR020476">
    <property type="entry name" value="Nudix_hydrolase"/>
</dbReference>
<dbReference type="EMBL" id="JASCQO010000018">
    <property type="protein sequence ID" value="MDI5932904.1"/>
    <property type="molecule type" value="Genomic_DNA"/>
</dbReference>
<evidence type="ECO:0000256" key="3">
    <source>
        <dbReference type="RuleBase" id="RU003476"/>
    </source>
</evidence>
<dbReference type="PROSITE" id="PS00893">
    <property type="entry name" value="NUDIX_BOX"/>
    <property type="match status" value="1"/>
</dbReference>